<organism evidence="2 3">
    <name type="scientific">Canavalia gladiata</name>
    <name type="common">Sword bean</name>
    <name type="synonym">Dolichos gladiatus</name>
    <dbReference type="NCBI Taxonomy" id="3824"/>
    <lineage>
        <taxon>Eukaryota</taxon>
        <taxon>Viridiplantae</taxon>
        <taxon>Streptophyta</taxon>
        <taxon>Embryophyta</taxon>
        <taxon>Tracheophyta</taxon>
        <taxon>Spermatophyta</taxon>
        <taxon>Magnoliopsida</taxon>
        <taxon>eudicotyledons</taxon>
        <taxon>Gunneridae</taxon>
        <taxon>Pentapetalae</taxon>
        <taxon>rosids</taxon>
        <taxon>fabids</taxon>
        <taxon>Fabales</taxon>
        <taxon>Fabaceae</taxon>
        <taxon>Papilionoideae</taxon>
        <taxon>50 kb inversion clade</taxon>
        <taxon>NPAAA clade</taxon>
        <taxon>indigoferoid/millettioid clade</taxon>
        <taxon>Phaseoleae</taxon>
        <taxon>Canavalia</taxon>
    </lineage>
</organism>
<accession>A0AAN9JEQ2</accession>
<feature type="region of interest" description="Disordered" evidence="1">
    <location>
        <begin position="88"/>
        <end position="114"/>
    </location>
</feature>
<evidence type="ECO:0000313" key="3">
    <source>
        <dbReference type="Proteomes" id="UP001367508"/>
    </source>
</evidence>
<keyword evidence="3" id="KW-1185">Reference proteome</keyword>
<gene>
    <name evidence="2" type="ORF">VNO77_49340</name>
</gene>
<evidence type="ECO:0000313" key="2">
    <source>
        <dbReference type="EMBL" id="KAK7296909.1"/>
    </source>
</evidence>
<dbReference type="EMBL" id="JAYMYQ010000057">
    <property type="protein sequence ID" value="KAK7296909.1"/>
    <property type="molecule type" value="Genomic_DNA"/>
</dbReference>
<reference evidence="2 3" key="1">
    <citation type="submission" date="2024-01" db="EMBL/GenBank/DDBJ databases">
        <title>The genomes of 5 underutilized Papilionoideae crops provide insights into root nodulation and disease resistanc.</title>
        <authorList>
            <person name="Jiang F."/>
        </authorList>
    </citation>
    <scope>NUCLEOTIDE SEQUENCE [LARGE SCALE GENOMIC DNA]</scope>
    <source>
        <strain evidence="2">LVBAO_FW01</strain>
        <tissue evidence="2">Leaves</tissue>
    </source>
</reference>
<dbReference type="Proteomes" id="UP001367508">
    <property type="component" value="Unassembled WGS sequence"/>
</dbReference>
<protein>
    <submittedName>
        <fullName evidence="2">Uncharacterized protein</fullName>
    </submittedName>
</protein>
<proteinExistence type="predicted"/>
<comment type="caution">
    <text evidence="2">The sequence shown here is derived from an EMBL/GenBank/DDBJ whole genome shotgun (WGS) entry which is preliminary data.</text>
</comment>
<name>A0AAN9JEQ2_CANGL</name>
<feature type="compositionally biased region" description="Basic and acidic residues" evidence="1">
    <location>
        <begin position="88"/>
        <end position="101"/>
    </location>
</feature>
<sequence length="114" mass="12622">MLIRSLIKTKKKGLRSVFSLGDRDQLPSQSDACLALSNSPVSQASQADHLVQGFQSEYFQQNVCLDRASNHLDPMIHLQVILCESARQGEKDMPDSQEKDSQCSQSERVGNSAN</sequence>
<feature type="compositionally biased region" description="Polar residues" evidence="1">
    <location>
        <begin position="102"/>
        <end position="114"/>
    </location>
</feature>
<dbReference type="AlphaFoldDB" id="A0AAN9JEQ2"/>
<evidence type="ECO:0000256" key="1">
    <source>
        <dbReference type="SAM" id="MobiDB-lite"/>
    </source>
</evidence>